<dbReference type="EMBL" id="JNVN01004445">
    <property type="protein sequence ID" value="KHJ30341.1"/>
    <property type="molecule type" value="Genomic_DNA"/>
</dbReference>
<dbReference type="HOGENOM" id="CLU_2348245_0_0_1"/>
<comment type="caution">
    <text evidence="1">The sequence shown here is derived from an EMBL/GenBank/DDBJ whole genome shotgun (WGS) entry which is preliminary data.</text>
</comment>
<protein>
    <submittedName>
        <fullName evidence="1">Uncharacterized protein</fullName>
    </submittedName>
</protein>
<evidence type="ECO:0000313" key="2">
    <source>
        <dbReference type="Proteomes" id="UP000030854"/>
    </source>
</evidence>
<dbReference type="AlphaFoldDB" id="A0A0B1P0D4"/>
<dbReference type="Proteomes" id="UP000030854">
    <property type="component" value="Unassembled WGS sequence"/>
</dbReference>
<organism evidence="1 2">
    <name type="scientific">Uncinula necator</name>
    <name type="common">Grape powdery mildew</name>
    <dbReference type="NCBI Taxonomy" id="52586"/>
    <lineage>
        <taxon>Eukaryota</taxon>
        <taxon>Fungi</taxon>
        <taxon>Dikarya</taxon>
        <taxon>Ascomycota</taxon>
        <taxon>Pezizomycotina</taxon>
        <taxon>Leotiomycetes</taxon>
        <taxon>Erysiphales</taxon>
        <taxon>Erysiphaceae</taxon>
        <taxon>Erysiphe</taxon>
    </lineage>
</organism>
<keyword evidence="2" id="KW-1185">Reference proteome</keyword>
<proteinExistence type="predicted"/>
<accession>A0A0B1P0D4</accession>
<name>A0A0B1P0D4_UNCNE</name>
<sequence>MTSTEITEEIVTKALAELTNIAPVKILTSHSTPSHEYSDQKNLIVLYSKRLSIPRPLQLPGVRFSTELLITRYFLDSITNTFVLDLASAEYAHPQST</sequence>
<reference evidence="1 2" key="1">
    <citation type="journal article" date="2014" name="BMC Genomics">
        <title>Adaptive genomic structural variation in the grape powdery mildew pathogen, Erysiphe necator.</title>
        <authorList>
            <person name="Jones L."/>
            <person name="Riaz S."/>
            <person name="Morales-Cruz A."/>
            <person name="Amrine K.C."/>
            <person name="McGuire B."/>
            <person name="Gubler W.D."/>
            <person name="Walker M.A."/>
            <person name="Cantu D."/>
        </authorList>
    </citation>
    <scope>NUCLEOTIDE SEQUENCE [LARGE SCALE GENOMIC DNA]</scope>
    <source>
        <strain evidence="2">c</strain>
    </source>
</reference>
<gene>
    <name evidence="1" type="ORF">EV44_g3512</name>
</gene>
<evidence type="ECO:0000313" key="1">
    <source>
        <dbReference type="EMBL" id="KHJ30341.1"/>
    </source>
</evidence>